<dbReference type="Proteomes" id="UP000094526">
    <property type="component" value="Unassembled WGS sequence"/>
</dbReference>
<evidence type="ECO:0000256" key="1">
    <source>
        <dbReference type="SAM" id="MobiDB-lite"/>
    </source>
</evidence>
<dbReference type="eggNOG" id="ENOG502S6PP">
    <property type="taxonomic scope" value="Eukaryota"/>
</dbReference>
<dbReference type="VEuPathDB" id="FungiDB:G647_01920"/>
<name>A0A1C1CG10_9EURO</name>
<dbReference type="OrthoDB" id="509124at2759"/>
<reference evidence="3" key="1">
    <citation type="submission" date="2015-07" db="EMBL/GenBank/DDBJ databases">
        <authorList>
            <person name="Teixeira M.M."/>
            <person name="Souza R.C."/>
            <person name="Almeida L.G."/>
            <person name="Vicente V.A."/>
            <person name="de Hoog S."/>
            <person name="Bocca A.L."/>
            <person name="de Almeida S.R."/>
            <person name="Vasconcelos A.T."/>
            <person name="Felipe M.S."/>
        </authorList>
    </citation>
    <scope>NUCLEOTIDE SEQUENCE [LARGE SCALE GENOMIC DNA]</scope>
    <source>
        <strain evidence="3">KSF</strain>
    </source>
</reference>
<feature type="region of interest" description="Disordered" evidence="1">
    <location>
        <begin position="89"/>
        <end position="224"/>
    </location>
</feature>
<feature type="compositionally biased region" description="Low complexity" evidence="1">
    <location>
        <begin position="163"/>
        <end position="175"/>
    </location>
</feature>
<dbReference type="InterPro" id="IPR023393">
    <property type="entry name" value="START-like_dom_sf"/>
</dbReference>
<evidence type="ECO:0000313" key="2">
    <source>
        <dbReference type="EMBL" id="OCT47463.1"/>
    </source>
</evidence>
<dbReference type="AlphaFoldDB" id="A0A1C1CG10"/>
<feature type="compositionally biased region" description="Polar residues" evidence="1">
    <location>
        <begin position="145"/>
        <end position="162"/>
    </location>
</feature>
<feature type="compositionally biased region" description="Gly residues" evidence="1">
    <location>
        <begin position="213"/>
        <end position="224"/>
    </location>
</feature>
<protein>
    <submittedName>
        <fullName evidence="2">Uncharacterized protein</fullName>
    </submittedName>
</protein>
<sequence>MAPTKTDFSTPDIPQSAATFYASARTLINAPASLVFRTLRNTETWKDWNRWCPRVTITDQPDDEDDATLAEIEELVRNTSIAVNFDSDITDGAVMSGPEPSSANHRKSKSGSTNGAGAGSPPPPGSRGSGGLDRPNSPPPVTRQRLASNASRLSGMSQTSPDASRSNSTANANANGAEPARRLSAAQVYQAASESRRGSLPNSVVASPPANTNGGGTDAGKGGTGVLLPAPNNPARLMPAPANTKSTAIARRKSTATSRNRRQLHINALYGEPSVRIQLGTKMTLHLKMKLPASHEFSDRAVLVTEVSRPDDPLEHDVPITELGKSVILRTQTHTDSVSGVYRLVWTSVASYNPPKSYPRFLLFTQRVHEIRPTVDGAGQDICEYWDWECQRGIMAKKNAKTKPYMEERMAEWGTRLGEFCESMGGAVERRDFVSQA</sequence>
<dbReference type="EMBL" id="LGRB01000013">
    <property type="protein sequence ID" value="OCT47463.1"/>
    <property type="molecule type" value="Genomic_DNA"/>
</dbReference>
<dbReference type="SUPFAM" id="SSF55961">
    <property type="entry name" value="Bet v1-like"/>
    <property type="match status" value="1"/>
</dbReference>
<keyword evidence="3" id="KW-1185">Reference proteome</keyword>
<accession>A0A1C1CG10</accession>
<feature type="compositionally biased region" description="Basic residues" evidence="1">
    <location>
        <begin position="250"/>
        <end position="259"/>
    </location>
</feature>
<gene>
    <name evidence="2" type="ORF">CLCR_11272</name>
</gene>
<dbReference type="Gene3D" id="3.30.530.20">
    <property type="match status" value="1"/>
</dbReference>
<organism evidence="2 3">
    <name type="scientific">Cladophialophora carrionii</name>
    <dbReference type="NCBI Taxonomy" id="86049"/>
    <lineage>
        <taxon>Eukaryota</taxon>
        <taxon>Fungi</taxon>
        <taxon>Dikarya</taxon>
        <taxon>Ascomycota</taxon>
        <taxon>Pezizomycotina</taxon>
        <taxon>Eurotiomycetes</taxon>
        <taxon>Chaetothyriomycetidae</taxon>
        <taxon>Chaetothyriales</taxon>
        <taxon>Herpotrichiellaceae</taxon>
        <taxon>Cladophialophora</taxon>
    </lineage>
</organism>
<feature type="region of interest" description="Disordered" evidence="1">
    <location>
        <begin position="237"/>
        <end position="259"/>
    </location>
</feature>
<comment type="caution">
    <text evidence="2">The sequence shown here is derived from an EMBL/GenBank/DDBJ whole genome shotgun (WGS) entry which is preliminary data.</text>
</comment>
<evidence type="ECO:0000313" key="3">
    <source>
        <dbReference type="Proteomes" id="UP000094526"/>
    </source>
</evidence>
<proteinExistence type="predicted"/>
<dbReference type="VEuPathDB" id="FungiDB:CLCR_11272"/>